<gene>
    <name evidence="2" type="ORF">MNOR_LOCUS36577</name>
</gene>
<keyword evidence="3" id="KW-1185">Reference proteome</keyword>
<dbReference type="InterPro" id="IPR053291">
    <property type="entry name" value="Ommatidial_diff-associated"/>
</dbReference>
<feature type="transmembrane region" description="Helical" evidence="1">
    <location>
        <begin position="27"/>
        <end position="46"/>
    </location>
</feature>
<evidence type="ECO:0000256" key="1">
    <source>
        <dbReference type="SAM" id="Phobius"/>
    </source>
</evidence>
<feature type="non-terminal residue" evidence="2">
    <location>
        <position position="142"/>
    </location>
</feature>
<feature type="transmembrane region" description="Helical" evidence="1">
    <location>
        <begin position="53"/>
        <end position="77"/>
    </location>
</feature>
<name>A0AAV2SGT7_MEGNR</name>
<dbReference type="Proteomes" id="UP001497623">
    <property type="component" value="Unassembled WGS sequence"/>
</dbReference>
<proteinExistence type="predicted"/>
<dbReference type="AlphaFoldDB" id="A0AAV2SGT7"/>
<keyword evidence="1" id="KW-1133">Transmembrane helix</keyword>
<reference evidence="2 3" key="1">
    <citation type="submission" date="2024-05" db="EMBL/GenBank/DDBJ databases">
        <authorList>
            <person name="Wallberg A."/>
        </authorList>
    </citation>
    <scope>NUCLEOTIDE SEQUENCE [LARGE SCALE GENOMIC DNA]</scope>
</reference>
<accession>A0AAV2SGT7</accession>
<keyword evidence="1" id="KW-0812">Transmembrane</keyword>
<dbReference type="PANTHER" id="PTHR21579:SF20">
    <property type="entry name" value="PROTEIN TINCAR"/>
    <property type="match status" value="1"/>
</dbReference>
<feature type="transmembrane region" description="Helical" evidence="1">
    <location>
        <begin position="97"/>
        <end position="123"/>
    </location>
</feature>
<evidence type="ECO:0000313" key="2">
    <source>
        <dbReference type="EMBL" id="CAL4191259.1"/>
    </source>
</evidence>
<dbReference type="EMBL" id="CAXKWB010067652">
    <property type="protein sequence ID" value="CAL4191259.1"/>
    <property type="molecule type" value="Genomic_DNA"/>
</dbReference>
<dbReference type="PANTHER" id="PTHR21579">
    <property type="entry name" value="PROTEIN TINCAR"/>
    <property type="match status" value="1"/>
</dbReference>
<feature type="non-terminal residue" evidence="2">
    <location>
        <position position="1"/>
    </location>
</feature>
<protein>
    <submittedName>
        <fullName evidence="2">Uncharacterized protein</fullName>
    </submittedName>
</protein>
<comment type="caution">
    <text evidence="2">The sequence shown here is derived from an EMBL/GenBank/DDBJ whole genome shotgun (WGS) entry which is preliminary data.</text>
</comment>
<keyword evidence="1" id="KW-0472">Membrane</keyword>
<evidence type="ECO:0000313" key="3">
    <source>
        <dbReference type="Proteomes" id="UP001497623"/>
    </source>
</evidence>
<sequence>RERDEKFHNEFRKMHDYGNWSPISPEMLNYIIALLAFSVGYPGVFWNTSKAFGLIFSFQMAINGGLIILSLSSFSILYKLNMCLNTEQLDAKDQFFLSIPVAFTMQIIGMSVITLSSSVVYFYGYHKFTSFLAESQHRYNIS</sequence>
<organism evidence="2 3">
    <name type="scientific">Meganyctiphanes norvegica</name>
    <name type="common">Northern krill</name>
    <name type="synonym">Thysanopoda norvegica</name>
    <dbReference type="NCBI Taxonomy" id="48144"/>
    <lineage>
        <taxon>Eukaryota</taxon>
        <taxon>Metazoa</taxon>
        <taxon>Ecdysozoa</taxon>
        <taxon>Arthropoda</taxon>
        <taxon>Crustacea</taxon>
        <taxon>Multicrustacea</taxon>
        <taxon>Malacostraca</taxon>
        <taxon>Eumalacostraca</taxon>
        <taxon>Eucarida</taxon>
        <taxon>Euphausiacea</taxon>
        <taxon>Euphausiidae</taxon>
        <taxon>Meganyctiphanes</taxon>
    </lineage>
</organism>